<dbReference type="SUPFAM" id="SSF57884">
    <property type="entry name" value="Ada DNA repair protein, N-terminal domain (N-Ada 10)"/>
    <property type="match status" value="1"/>
</dbReference>
<evidence type="ECO:0000256" key="7">
    <source>
        <dbReference type="ARBA" id="ARBA00023015"/>
    </source>
</evidence>
<keyword evidence="10" id="KW-0234">DNA repair</keyword>
<keyword evidence="16" id="KW-1185">Reference proteome</keyword>
<dbReference type="NCBIfam" id="NF011964">
    <property type="entry name" value="PRK15435.1"/>
    <property type="match status" value="1"/>
</dbReference>
<dbReference type="STRING" id="1198114.AciX9_0749"/>
<comment type="catalytic activity">
    <reaction evidence="1">
        <text>a 4-O-methyl-thymidine in DNA + L-cysteinyl-[protein] = a thymidine in DNA + S-methyl-L-cysteinyl-[protein]</text>
        <dbReference type="Rhea" id="RHEA:53428"/>
        <dbReference type="Rhea" id="RHEA-COMP:10131"/>
        <dbReference type="Rhea" id="RHEA-COMP:10132"/>
        <dbReference type="Rhea" id="RHEA-COMP:13555"/>
        <dbReference type="Rhea" id="RHEA-COMP:13556"/>
        <dbReference type="ChEBI" id="CHEBI:29950"/>
        <dbReference type="ChEBI" id="CHEBI:82612"/>
        <dbReference type="ChEBI" id="CHEBI:137386"/>
        <dbReference type="ChEBI" id="CHEBI:137387"/>
        <dbReference type="EC" id="2.1.1.63"/>
    </reaction>
</comment>
<feature type="binding site" evidence="13">
    <location>
        <position position="55"/>
    </location>
    <ligand>
        <name>Zn(2+)</name>
        <dbReference type="ChEBI" id="CHEBI:29105"/>
    </ligand>
</feature>
<feature type="active site" description="Nucleophile; methyl group acceptor from either O6-methylguanine or O4-methylthymine" evidence="12">
    <location>
        <position position="338"/>
    </location>
</feature>
<keyword evidence="4" id="KW-0489">Methyltransferase</keyword>
<protein>
    <recommendedName>
        <fullName evidence="3">methylated-DNA--[protein]-cysteine S-methyltransferase</fullName>
        <ecNumber evidence="3">2.1.1.63</ecNumber>
    </recommendedName>
</protein>
<dbReference type="Proteomes" id="UP000000343">
    <property type="component" value="Chromosome"/>
</dbReference>
<evidence type="ECO:0000313" key="16">
    <source>
        <dbReference type="Proteomes" id="UP000000343"/>
    </source>
</evidence>
<organism evidence="16">
    <name type="scientific">Granulicella tundricola (strain ATCC BAA-1859 / DSM 23138 / MP5ACTX9)</name>
    <dbReference type="NCBI Taxonomy" id="1198114"/>
    <lineage>
        <taxon>Bacteria</taxon>
        <taxon>Pseudomonadati</taxon>
        <taxon>Acidobacteriota</taxon>
        <taxon>Terriglobia</taxon>
        <taxon>Terriglobales</taxon>
        <taxon>Acidobacteriaceae</taxon>
        <taxon>Granulicella</taxon>
    </lineage>
</organism>
<keyword evidence="5" id="KW-0808">Transferase</keyword>
<dbReference type="Pfam" id="PF02870">
    <property type="entry name" value="Methyltransf_1N"/>
    <property type="match status" value="1"/>
</dbReference>
<keyword evidence="13" id="KW-0479">Metal-binding</keyword>
<evidence type="ECO:0000256" key="9">
    <source>
        <dbReference type="ARBA" id="ARBA00023163"/>
    </source>
</evidence>
<feature type="domain" description="HTH araC/xylS-type" evidence="14">
    <location>
        <begin position="102"/>
        <end position="200"/>
    </location>
</feature>
<dbReference type="PANTHER" id="PTHR10815">
    <property type="entry name" value="METHYLATED-DNA--PROTEIN-CYSTEINE METHYLTRANSFERASE"/>
    <property type="match status" value="1"/>
</dbReference>
<dbReference type="GO" id="GO:0032259">
    <property type="term" value="P:methylation"/>
    <property type="evidence" value="ECO:0007669"/>
    <property type="project" value="UniProtKB-KW"/>
</dbReference>
<dbReference type="CDD" id="cd06445">
    <property type="entry name" value="ATase"/>
    <property type="match status" value="1"/>
</dbReference>
<keyword evidence="7" id="KW-0805">Transcription regulation</keyword>
<evidence type="ECO:0000256" key="3">
    <source>
        <dbReference type="ARBA" id="ARBA00011918"/>
    </source>
</evidence>
<dbReference type="Pfam" id="PF02805">
    <property type="entry name" value="Ada_Zn_binding"/>
    <property type="match status" value="1"/>
</dbReference>
<evidence type="ECO:0000256" key="10">
    <source>
        <dbReference type="ARBA" id="ARBA00023204"/>
    </source>
</evidence>
<dbReference type="InterPro" id="IPR036631">
    <property type="entry name" value="MGMT_N_sf"/>
</dbReference>
<dbReference type="InterPro" id="IPR036217">
    <property type="entry name" value="MethylDNA_cys_MeTrfase_DNAb"/>
</dbReference>
<evidence type="ECO:0000256" key="8">
    <source>
        <dbReference type="ARBA" id="ARBA00023159"/>
    </source>
</evidence>
<evidence type="ECO:0000259" key="14">
    <source>
        <dbReference type="PROSITE" id="PS01124"/>
    </source>
</evidence>
<keyword evidence="13" id="KW-0862">Zinc</keyword>
<dbReference type="InterPro" id="IPR035451">
    <property type="entry name" value="Ada-like_dom_sf"/>
</dbReference>
<evidence type="ECO:0000256" key="4">
    <source>
        <dbReference type="ARBA" id="ARBA00022603"/>
    </source>
</evidence>
<feature type="binding site" evidence="13">
    <location>
        <position position="51"/>
    </location>
    <ligand>
        <name>Zn(2+)</name>
        <dbReference type="ChEBI" id="CHEBI:29105"/>
    </ligand>
</feature>
<dbReference type="GO" id="GO:0043565">
    <property type="term" value="F:sequence-specific DNA binding"/>
    <property type="evidence" value="ECO:0007669"/>
    <property type="project" value="InterPro"/>
</dbReference>
<evidence type="ECO:0000256" key="13">
    <source>
        <dbReference type="PIRSR" id="PIRSR000409-3"/>
    </source>
</evidence>
<name>E8X0F5_GRATM</name>
<dbReference type="InterPro" id="IPR009057">
    <property type="entry name" value="Homeodomain-like_sf"/>
</dbReference>
<dbReference type="EC" id="2.1.1.63" evidence="3"/>
<evidence type="ECO:0000256" key="11">
    <source>
        <dbReference type="ARBA" id="ARBA00049348"/>
    </source>
</evidence>
<comment type="cofactor">
    <cofactor evidence="13">
        <name>Zn(2+)</name>
        <dbReference type="ChEBI" id="CHEBI:29105"/>
    </cofactor>
    <text evidence="13">Binds 1 zinc ion per subunit.</text>
</comment>
<evidence type="ECO:0000256" key="12">
    <source>
        <dbReference type="PIRSR" id="PIRSR000409-1"/>
    </source>
</evidence>
<feature type="binding site" evidence="13">
    <location>
        <position position="85"/>
    </location>
    <ligand>
        <name>Zn(2+)</name>
        <dbReference type="ChEBI" id="CHEBI:29105"/>
    </ligand>
</feature>
<dbReference type="InterPro" id="IPR008332">
    <property type="entry name" value="MethylG_MeTrfase_N"/>
</dbReference>
<evidence type="ECO:0000256" key="1">
    <source>
        <dbReference type="ARBA" id="ARBA00001286"/>
    </source>
</evidence>
<dbReference type="GO" id="GO:0003908">
    <property type="term" value="F:methylated-DNA-[protein]-cysteine S-methyltransferase activity"/>
    <property type="evidence" value="ECO:0007669"/>
    <property type="project" value="UniProtKB-EC"/>
</dbReference>
<feature type="active site" description="Nucleophile; methyl group acceptor from methylphosphotriester" evidence="12">
    <location>
        <position position="51"/>
    </location>
</feature>
<dbReference type="PaxDb" id="1198114-AciX9_0749"/>
<evidence type="ECO:0000313" key="15">
    <source>
        <dbReference type="EMBL" id="ADW67819.1"/>
    </source>
</evidence>
<dbReference type="GO" id="GO:0006281">
    <property type="term" value="P:DNA repair"/>
    <property type="evidence" value="ECO:0007669"/>
    <property type="project" value="UniProtKB-KW"/>
</dbReference>
<feature type="binding site" evidence="13">
    <location>
        <position position="82"/>
    </location>
    <ligand>
        <name>Zn(2+)</name>
        <dbReference type="ChEBI" id="CHEBI:29105"/>
    </ligand>
</feature>
<dbReference type="eggNOG" id="COG0350">
    <property type="taxonomic scope" value="Bacteria"/>
</dbReference>
<dbReference type="SUPFAM" id="SSF46767">
    <property type="entry name" value="Methylated DNA-protein cysteine methyltransferase, C-terminal domain"/>
    <property type="match status" value="1"/>
</dbReference>
<dbReference type="Gene3D" id="1.10.10.60">
    <property type="entry name" value="Homeodomain-like"/>
    <property type="match status" value="1"/>
</dbReference>
<evidence type="ECO:0000256" key="5">
    <source>
        <dbReference type="ARBA" id="ARBA00022679"/>
    </source>
</evidence>
<dbReference type="InterPro" id="IPR004026">
    <property type="entry name" value="Ada_DNA_repair_Zn-bd"/>
</dbReference>
<dbReference type="KEGG" id="acm:AciX9_0749"/>
<dbReference type="PIRSF" id="PIRSF000409">
    <property type="entry name" value="Ada"/>
    <property type="match status" value="1"/>
</dbReference>
<accession>E8X0F5</accession>
<dbReference type="AlphaFoldDB" id="E8X0F5"/>
<dbReference type="PROSITE" id="PS00374">
    <property type="entry name" value="MGMT"/>
    <property type="match status" value="1"/>
</dbReference>
<dbReference type="EMBL" id="CP002480">
    <property type="protein sequence ID" value="ADW67819.1"/>
    <property type="molecule type" value="Genomic_DNA"/>
</dbReference>
<comment type="similarity">
    <text evidence="2">Belongs to the MGMT family.</text>
</comment>
<sequence length="370" mass="40049">MTVSSLPPAVSNPKTKVPSLFAGKAWQQVLARDERADGQFVYAVKTTKVYCRPGCPSRRPERKNVSFFPTPALAQAAGYRACLRCEPDSVARKDDPQVKAIDAVTQYLTEHADQRTKLKDVAKATGVAPLTILRGFKRVLGVSPREYAKAQRVAKFKEKVRQPKGTVTDAIYDAGFGSSSRLYEGADASLGMTPSAMKAGGQGETIRFTTAETPLGMIMVAATARGICSIVFGDSAEQLETELALKFPKAERKHMERELSYAVDALIAAMSESPRALALPLDVRATAFQHRVWRELQAIPRGQTRTYSEIAEAIGSPASVRAVAGACAANPVALAVPCHRVIGKDGKLTGYRWGMDRKRTLLTHEGAELG</sequence>
<dbReference type="FunFam" id="1.10.10.10:FF:000214">
    <property type="entry name" value="Methylated-DNA--protein-cysteine methyltransferase"/>
    <property type="match status" value="1"/>
</dbReference>
<dbReference type="InterPro" id="IPR016221">
    <property type="entry name" value="Bifunct_regulatory_prot_Ada"/>
</dbReference>
<dbReference type="PROSITE" id="PS01124">
    <property type="entry name" value="HTH_ARAC_FAMILY_2"/>
    <property type="match status" value="1"/>
</dbReference>
<dbReference type="HOGENOM" id="CLU_000445_52_0_0"/>
<dbReference type="SUPFAM" id="SSF53155">
    <property type="entry name" value="Methylated DNA-protein cysteine methyltransferase domain"/>
    <property type="match status" value="1"/>
</dbReference>
<gene>
    <name evidence="15" type="ordered locus">AciX9_0749</name>
</gene>
<evidence type="ECO:0000256" key="6">
    <source>
        <dbReference type="ARBA" id="ARBA00022763"/>
    </source>
</evidence>
<dbReference type="PANTHER" id="PTHR10815:SF14">
    <property type="entry name" value="BIFUNCTIONAL TRANSCRIPTIONAL ACTIVATOR_DNA REPAIR ENZYME ADA"/>
    <property type="match status" value="1"/>
</dbReference>
<dbReference type="Gene3D" id="3.40.10.10">
    <property type="entry name" value="DNA Methylphosphotriester Repair Domain"/>
    <property type="match status" value="1"/>
</dbReference>
<dbReference type="OrthoDB" id="9802228at2"/>
<keyword evidence="8" id="KW-0010">Activator</keyword>
<dbReference type="eggNOG" id="COG2169">
    <property type="taxonomic scope" value="Bacteria"/>
</dbReference>
<dbReference type="GO" id="GO:0008270">
    <property type="term" value="F:zinc ion binding"/>
    <property type="evidence" value="ECO:0007669"/>
    <property type="project" value="InterPro"/>
</dbReference>
<dbReference type="InterPro" id="IPR014048">
    <property type="entry name" value="MethylDNA_cys_MeTrfase_DNA-bd"/>
</dbReference>
<dbReference type="Pfam" id="PF01035">
    <property type="entry name" value="DNA_binding_1"/>
    <property type="match status" value="1"/>
</dbReference>
<dbReference type="InterPro" id="IPR001497">
    <property type="entry name" value="MethylDNA_cys_MeTrfase_AS"/>
</dbReference>
<dbReference type="SUPFAM" id="SSF46689">
    <property type="entry name" value="Homeodomain-like"/>
    <property type="match status" value="1"/>
</dbReference>
<keyword evidence="9" id="KW-0804">Transcription</keyword>
<keyword evidence="6" id="KW-0227">DNA damage</keyword>
<dbReference type="RefSeq" id="WP_013579145.1">
    <property type="nucleotide sequence ID" value="NC_015064.1"/>
</dbReference>
<proteinExistence type="inferred from homology"/>
<dbReference type="SMART" id="SM00342">
    <property type="entry name" value="HTH_ARAC"/>
    <property type="match status" value="1"/>
</dbReference>
<reference evidence="16" key="1">
    <citation type="submission" date="2011-01" db="EMBL/GenBank/DDBJ databases">
        <title>Complete sequence of chromosome of Acidobacterium sp. MP5ACTX9.</title>
        <authorList>
            <consortium name="US DOE Joint Genome Institute"/>
            <person name="Lucas S."/>
            <person name="Copeland A."/>
            <person name="Lapidus A."/>
            <person name="Cheng J.-F."/>
            <person name="Goodwin L."/>
            <person name="Pitluck S."/>
            <person name="Teshima H."/>
            <person name="Detter J.C."/>
            <person name="Han C."/>
            <person name="Tapia R."/>
            <person name="Land M."/>
            <person name="Hauser L."/>
            <person name="Kyrpides N."/>
            <person name="Ivanova N."/>
            <person name="Ovchinnikova G."/>
            <person name="Pagani I."/>
            <person name="Rawat S.R."/>
            <person name="Mannisto M."/>
            <person name="Haggblom M.M."/>
            <person name="Woyke T."/>
        </authorList>
    </citation>
    <scope>NUCLEOTIDE SEQUENCE [LARGE SCALE GENOMIC DNA]</scope>
    <source>
        <strain evidence="16">MP5ACTX9</strain>
    </source>
</reference>
<dbReference type="InterPro" id="IPR036388">
    <property type="entry name" value="WH-like_DNA-bd_sf"/>
</dbReference>
<evidence type="ECO:0000256" key="2">
    <source>
        <dbReference type="ARBA" id="ARBA00008711"/>
    </source>
</evidence>
<comment type="catalytic activity">
    <reaction evidence="11">
        <text>a 6-O-methyl-2'-deoxyguanosine in DNA + L-cysteinyl-[protein] = S-methyl-L-cysteinyl-[protein] + a 2'-deoxyguanosine in DNA</text>
        <dbReference type="Rhea" id="RHEA:24000"/>
        <dbReference type="Rhea" id="RHEA-COMP:10131"/>
        <dbReference type="Rhea" id="RHEA-COMP:10132"/>
        <dbReference type="Rhea" id="RHEA-COMP:11367"/>
        <dbReference type="Rhea" id="RHEA-COMP:11368"/>
        <dbReference type="ChEBI" id="CHEBI:29950"/>
        <dbReference type="ChEBI" id="CHEBI:82612"/>
        <dbReference type="ChEBI" id="CHEBI:85445"/>
        <dbReference type="ChEBI" id="CHEBI:85448"/>
        <dbReference type="EC" id="2.1.1.63"/>
    </reaction>
</comment>
<dbReference type="Gene3D" id="1.10.10.10">
    <property type="entry name" value="Winged helix-like DNA-binding domain superfamily/Winged helix DNA-binding domain"/>
    <property type="match status" value="1"/>
</dbReference>
<dbReference type="Pfam" id="PF12833">
    <property type="entry name" value="HTH_18"/>
    <property type="match status" value="1"/>
</dbReference>
<dbReference type="Gene3D" id="3.30.160.70">
    <property type="entry name" value="Methylated DNA-protein cysteine methyltransferase domain"/>
    <property type="match status" value="1"/>
</dbReference>
<dbReference type="InterPro" id="IPR018060">
    <property type="entry name" value="HTH_AraC"/>
</dbReference>
<dbReference type="GO" id="GO:0003700">
    <property type="term" value="F:DNA-binding transcription factor activity"/>
    <property type="evidence" value="ECO:0007669"/>
    <property type="project" value="InterPro"/>
</dbReference>
<dbReference type="NCBIfam" id="TIGR00589">
    <property type="entry name" value="ogt"/>
    <property type="match status" value="1"/>
</dbReference>